<comment type="caution">
    <text evidence="1">The sequence shown here is derived from an EMBL/GenBank/DDBJ whole genome shotgun (WGS) entry which is preliminary data.</text>
</comment>
<dbReference type="InterPro" id="IPR045607">
    <property type="entry name" value="DUF6452"/>
</dbReference>
<dbReference type="RefSeq" id="WP_074657071.1">
    <property type="nucleotide sequence ID" value="NZ_MUGV01000039.1"/>
</dbReference>
<proteinExistence type="predicted"/>
<keyword evidence="2" id="KW-1185">Reference proteome</keyword>
<accession>A0ABX4BLE8</accession>
<gene>
    <name evidence="1" type="ORF">B0A65_19760</name>
</gene>
<sequence>MKKIISFLLVFTFGLSSCEKDDICDPDTPTTPRLVITFYDINNPTLLKNVTNLKVIGQDKSEVNGGIIFNESGDETTKYLANGSTISIPLKTNAESTTFTFISDSQNPNPAAINKDAIRFNYTHQDIYVSRACGFKTTFTLNPVSSSPPVSIPFVLTDADGNGLWMQQVFVINPKIETENETHIKVFF</sequence>
<evidence type="ECO:0000313" key="1">
    <source>
        <dbReference type="EMBL" id="OXA76092.1"/>
    </source>
</evidence>
<evidence type="ECO:0000313" key="2">
    <source>
        <dbReference type="Proteomes" id="UP000198382"/>
    </source>
</evidence>
<organism evidence="1 2">
    <name type="scientific">Flavobacterium frigidimaris</name>
    <dbReference type="NCBI Taxonomy" id="262320"/>
    <lineage>
        <taxon>Bacteria</taxon>
        <taxon>Pseudomonadati</taxon>
        <taxon>Bacteroidota</taxon>
        <taxon>Flavobacteriia</taxon>
        <taxon>Flavobacteriales</taxon>
        <taxon>Flavobacteriaceae</taxon>
        <taxon>Flavobacterium</taxon>
    </lineage>
</organism>
<dbReference type="Pfam" id="PF20050">
    <property type="entry name" value="DUF6452"/>
    <property type="match status" value="1"/>
</dbReference>
<name>A0ABX4BLE8_FLAFR</name>
<dbReference type="Proteomes" id="UP000198382">
    <property type="component" value="Unassembled WGS sequence"/>
</dbReference>
<dbReference type="PROSITE" id="PS51257">
    <property type="entry name" value="PROKAR_LIPOPROTEIN"/>
    <property type="match status" value="1"/>
</dbReference>
<dbReference type="EMBL" id="MUGV01000039">
    <property type="protein sequence ID" value="OXA76092.1"/>
    <property type="molecule type" value="Genomic_DNA"/>
</dbReference>
<reference evidence="1 2" key="1">
    <citation type="submission" date="2016-11" db="EMBL/GenBank/DDBJ databases">
        <title>Whole genomes of Flavobacteriaceae.</title>
        <authorList>
            <person name="Stine C."/>
            <person name="Li C."/>
            <person name="Tadesse D."/>
        </authorList>
    </citation>
    <scope>NUCLEOTIDE SEQUENCE [LARGE SCALE GENOMIC DNA]</scope>
    <source>
        <strain evidence="1 2">DSM 15937</strain>
    </source>
</reference>
<evidence type="ECO:0008006" key="3">
    <source>
        <dbReference type="Google" id="ProtNLM"/>
    </source>
</evidence>
<protein>
    <recommendedName>
        <fullName evidence="3">Lipoprotein</fullName>
    </recommendedName>
</protein>